<proteinExistence type="predicted"/>
<name>A0ABQ8UTX7_9EUKA</name>
<feature type="compositionally biased region" description="Low complexity" evidence="1">
    <location>
        <begin position="89"/>
        <end position="99"/>
    </location>
</feature>
<evidence type="ECO:0000256" key="1">
    <source>
        <dbReference type="SAM" id="MobiDB-lite"/>
    </source>
</evidence>
<feature type="compositionally biased region" description="Low complexity" evidence="1">
    <location>
        <begin position="156"/>
        <end position="182"/>
    </location>
</feature>
<feature type="compositionally biased region" description="Polar residues" evidence="1">
    <location>
        <begin position="680"/>
        <end position="697"/>
    </location>
</feature>
<sequence>MRLSPPPVITPPLSSTSTSTSTTAPTAPHQPRPRYRPRSYSLPGESAINPPGINPRPLQLAPGAAELHISQTTESSTSSRHQNSVLPWTSSSASGTTSAEPHTSSACSAEVRQIVAAAETRKLLAGKPIAITAATAANPPKIIMRLPGGSYEEDLASGPSSSGAGLLPPSSRHPPLSASSHPTTTGTRPRSASLPSRLATRPLTLLAAHHMGVVAAARGSPKPGPPGPLQQMDTIPEGAGSPKATPPAPVVPVPSVSLSFSQSRTTPTPTIPPPEGTELESPPVPALSPPHPAVGIVTADQSETVFVLDLLGLNDDELVSASATIPYWKAYHNRLMPHRRQTTRPPAARLQPESASSSSGTHAASIASHEPPAAAAAAAAAGAVGPVTSSSTNNLSGGIASQATGEEGGAGQLSMTAAADNNVPLPTLEPTTTAAAAPLENLLDPGTGLALAHAEPAPANQQLSPVFSSTHPGSQPSSQSQGSNGHPTAPAFLQLPQPQSRPVPVSPSPDLPLFNTDSNRFMHARRLSAPSSRSQASSSRNALFSFSGTESGWSSSASYVAPLSEDPETSPAESQVPPGGESGSSSPSAIVESDRDDADPQQQGGDVDQVTDLDVPAPPQGKSGLAPPVHSVPEDGEGADGDDNGVPARGADLMARKPAPTVTLTPIPLDIAPGPAPAGNSDSPAFSPSARSDSTGPDSERFQYLAAIALQAKERRLLALQQQQQQQQHPDTPGLADDEPPSDEGGGDGGAILDGIGEEQQQQQQQHMMMVEHGPLAPIQSVSMFEPVEPRRSPVANGLTPCASQPTIVTTIRTLAEIRDGVSSTSSLPSLSAGQLLESTSRLPTLVPNAGGDGLASWKPIGGPESAAAAAAAATTTAATTVTSITRHSSCP</sequence>
<reference evidence="2" key="1">
    <citation type="journal article" date="2022" name="bioRxiv">
        <title>Genomics of Preaxostyla Flagellates Illuminates Evolutionary Transitions and the Path Towards Mitochondrial Loss.</title>
        <authorList>
            <person name="Novak L.V.F."/>
            <person name="Treitli S.C."/>
            <person name="Pyrih J."/>
            <person name="Halakuc P."/>
            <person name="Pipaliya S.V."/>
            <person name="Vacek V."/>
            <person name="Brzon O."/>
            <person name="Soukal P."/>
            <person name="Eme L."/>
            <person name="Dacks J.B."/>
            <person name="Karnkowska A."/>
            <person name="Elias M."/>
            <person name="Hampl V."/>
        </authorList>
    </citation>
    <scope>NUCLEOTIDE SEQUENCE</scope>
    <source>
        <strain evidence="2">RCP-MX</strain>
    </source>
</reference>
<feature type="compositionally biased region" description="Polar residues" evidence="1">
    <location>
        <begin position="69"/>
        <end position="88"/>
    </location>
</feature>
<feature type="compositionally biased region" description="Low complexity" evidence="1">
    <location>
        <begin position="354"/>
        <end position="371"/>
    </location>
</feature>
<feature type="compositionally biased region" description="Acidic residues" evidence="1">
    <location>
        <begin position="736"/>
        <end position="746"/>
    </location>
</feature>
<feature type="region of interest" description="Disordered" evidence="1">
    <location>
        <begin position="717"/>
        <end position="767"/>
    </location>
</feature>
<feature type="region of interest" description="Disordered" evidence="1">
    <location>
        <begin position="339"/>
        <end position="371"/>
    </location>
</feature>
<evidence type="ECO:0000313" key="2">
    <source>
        <dbReference type="EMBL" id="KAJ4461871.1"/>
    </source>
</evidence>
<feature type="compositionally biased region" description="Pro residues" evidence="1">
    <location>
        <begin position="499"/>
        <end position="510"/>
    </location>
</feature>
<gene>
    <name evidence="2" type="ORF">PAPYR_1555</name>
</gene>
<feature type="compositionally biased region" description="Low complexity" evidence="1">
    <location>
        <begin position="753"/>
        <end position="766"/>
    </location>
</feature>
<accession>A0ABQ8UTX7</accession>
<feature type="compositionally biased region" description="Low complexity" evidence="1">
    <location>
        <begin position="548"/>
        <end position="558"/>
    </location>
</feature>
<feature type="region of interest" description="Disordered" evidence="1">
    <location>
        <begin position="456"/>
        <end position="516"/>
    </location>
</feature>
<feature type="compositionally biased region" description="Low complexity" evidence="1">
    <location>
        <begin position="577"/>
        <end position="588"/>
    </location>
</feature>
<feature type="region of interest" description="Disordered" evidence="1">
    <location>
        <begin position="216"/>
        <end position="285"/>
    </location>
</feature>
<feature type="region of interest" description="Disordered" evidence="1">
    <location>
        <begin position="548"/>
        <end position="700"/>
    </location>
</feature>
<keyword evidence="3" id="KW-1185">Reference proteome</keyword>
<protein>
    <submittedName>
        <fullName evidence="2">Uncharacterized protein</fullName>
    </submittedName>
</protein>
<evidence type="ECO:0000313" key="3">
    <source>
        <dbReference type="Proteomes" id="UP001141327"/>
    </source>
</evidence>
<dbReference type="EMBL" id="JAPMOS010000005">
    <property type="protein sequence ID" value="KAJ4461871.1"/>
    <property type="molecule type" value="Genomic_DNA"/>
</dbReference>
<feature type="compositionally biased region" description="Low complexity" evidence="1">
    <location>
        <begin position="253"/>
        <end position="268"/>
    </location>
</feature>
<feature type="compositionally biased region" description="Low complexity" evidence="1">
    <location>
        <begin position="600"/>
        <end position="615"/>
    </location>
</feature>
<comment type="caution">
    <text evidence="2">The sequence shown here is derived from an EMBL/GenBank/DDBJ whole genome shotgun (WGS) entry which is preliminary data.</text>
</comment>
<feature type="compositionally biased region" description="Pro residues" evidence="1">
    <location>
        <begin position="1"/>
        <end position="10"/>
    </location>
</feature>
<dbReference type="Proteomes" id="UP001141327">
    <property type="component" value="Unassembled WGS sequence"/>
</dbReference>
<feature type="compositionally biased region" description="Acidic residues" evidence="1">
    <location>
        <begin position="634"/>
        <end position="643"/>
    </location>
</feature>
<organism evidence="2 3">
    <name type="scientific">Paratrimastix pyriformis</name>
    <dbReference type="NCBI Taxonomy" id="342808"/>
    <lineage>
        <taxon>Eukaryota</taxon>
        <taxon>Metamonada</taxon>
        <taxon>Preaxostyla</taxon>
        <taxon>Paratrimastigidae</taxon>
        <taxon>Paratrimastix</taxon>
    </lineage>
</organism>
<feature type="compositionally biased region" description="Low complexity" evidence="1">
    <location>
        <begin position="11"/>
        <end position="27"/>
    </location>
</feature>
<feature type="region of interest" description="Disordered" evidence="1">
    <location>
        <begin position="1"/>
        <end position="108"/>
    </location>
</feature>
<feature type="compositionally biased region" description="Low complexity" evidence="1">
    <location>
        <begin position="468"/>
        <end position="498"/>
    </location>
</feature>
<feature type="region of interest" description="Disordered" evidence="1">
    <location>
        <begin position="152"/>
        <end position="196"/>
    </location>
</feature>